<dbReference type="EMBL" id="REGN01003355">
    <property type="protein sequence ID" value="RNA23067.1"/>
    <property type="molecule type" value="Genomic_DNA"/>
</dbReference>
<comment type="caution">
    <text evidence="1">The sequence shown here is derived from an EMBL/GenBank/DDBJ whole genome shotgun (WGS) entry which is preliminary data.</text>
</comment>
<evidence type="ECO:0000313" key="1">
    <source>
        <dbReference type="EMBL" id="RNA23067.1"/>
    </source>
</evidence>
<gene>
    <name evidence="1" type="ORF">BpHYR1_008693</name>
</gene>
<evidence type="ECO:0000313" key="2">
    <source>
        <dbReference type="Proteomes" id="UP000276133"/>
    </source>
</evidence>
<name>A0A3M7RHY6_BRAPC</name>
<accession>A0A3M7RHY6</accession>
<protein>
    <submittedName>
        <fullName evidence="1">Uncharacterized protein</fullName>
    </submittedName>
</protein>
<keyword evidence="2" id="KW-1185">Reference proteome</keyword>
<proteinExistence type="predicted"/>
<organism evidence="1 2">
    <name type="scientific">Brachionus plicatilis</name>
    <name type="common">Marine rotifer</name>
    <name type="synonym">Brachionus muelleri</name>
    <dbReference type="NCBI Taxonomy" id="10195"/>
    <lineage>
        <taxon>Eukaryota</taxon>
        <taxon>Metazoa</taxon>
        <taxon>Spiralia</taxon>
        <taxon>Gnathifera</taxon>
        <taxon>Rotifera</taxon>
        <taxon>Eurotatoria</taxon>
        <taxon>Monogononta</taxon>
        <taxon>Pseudotrocha</taxon>
        <taxon>Ploima</taxon>
        <taxon>Brachionidae</taxon>
        <taxon>Brachionus</taxon>
    </lineage>
</organism>
<dbReference type="Proteomes" id="UP000276133">
    <property type="component" value="Unassembled WGS sequence"/>
</dbReference>
<sequence length="75" mass="9015">MLLIMFEFFSSIWNKINNLLISNIKVKKAIFKTKQIAFKKRQMTLNFFYNSINLSNIHRDKCLLNTHNFLDMIKS</sequence>
<dbReference type="AlphaFoldDB" id="A0A3M7RHY6"/>
<reference evidence="1 2" key="1">
    <citation type="journal article" date="2018" name="Sci. Rep.">
        <title>Genomic signatures of local adaptation to the degree of environmental predictability in rotifers.</title>
        <authorList>
            <person name="Franch-Gras L."/>
            <person name="Hahn C."/>
            <person name="Garcia-Roger E.M."/>
            <person name="Carmona M.J."/>
            <person name="Serra M."/>
            <person name="Gomez A."/>
        </authorList>
    </citation>
    <scope>NUCLEOTIDE SEQUENCE [LARGE SCALE GENOMIC DNA]</scope>
    <source>
        <strain evidence="1">HYR1</strain>
    </source>
</reference>